<dbReference type="Pfam" id="PF00514">
    <property type="entry name" value="Arm"/>
    <property type="match status" value="1"/>
</dbReference>
<dbReference type="SMART" id="SM00185">
    <property type="entry name" value="ARM"/>
    <property type="match status" value="7"/>
</dbReference>
<dbReference type="GO" id="GO:0005634">
    <property type="term" value="C:nucleus"/>
    <property type="evidence" value="ECO:0007669"/>
    <property type="project" value="UniProtKB-SubCell"/>
</dbReference>
<feature type="region of interest" description="Disordered" evidence="7">
    <location>
        <begin position="39"/>
        <end position="61"/>
    </location>
</feature>
<reference evidence="8" key="4">
    <citation type="submission" date="2019-03" db="UniProtKB">
        <authorList>
            <consortium name="EnsemblPlants"/>
        </authorList>
    </citation>
    <scope>IDENTIFICATION</scope>
</reference>
<dbReference type="InterPro" id="IPR038739">
    <property type="entry name" value="ARMC8/Vid28"/>
</dbReference>
<evidence type="ECO:0000313" key="8">
    <source>
        <dbReference type="EnsemblPlants" id="AET4Gv20333100.2"/>
    </source>
</evidence>
<comment type="subcellular location">
    <subcellularLocation>
        <location evidence="2">Cytoplasm</location>
    </subcellularLocation>
    <subcellularLocation>
        <location evidence="1">Nucleus</location>
    </subcellularLocation>
</comment>
<evidence type="ECO:0000256" key="6">
    <source>
        <dbReference type="PROSITE-ProRule" id="PRU00259"/>
    </source>
</evidence>
<reference evidence="9" key="1">
    <citation type="journal article" date="2014" name="Science">
        <title>Ancient hybridizations among the ancestral genomes of bread wheat.</title>
        <authorList>
            <consortium name="International Wheat Genome Sequencing Consortium,"/>
            <person name="Marcussen T."/>
            <person name="Sandve S.R."/>
            <person name="Heier L."/>
            <person name="Spannagl M."/>
            <person name="Pfeifer M."/>
            <person name="Jakobsen K.S."/>
            <person name="Wulff B.B."/>
            <person name="Steuernagel B."/>
            <person name="Mayer K.F."/>
            <person name="Olsen O.A."/>
        </authorList>
    </citation>
    <scope>NUCLEOTIDE SEQUENCE [LARGE SCALE GENOMIC DNA]</scope>
    <source>
        <strain evidence="9">cv. AL8/78</strain>
    </source>
</reference>
<dbReference type="Gene3D" id="1.25.10.10">
    <property type="entry name" value="Leucine-rich Repeat Variant"/>
    <property type="match status" value="2"/>
</dbReference>
<protein>
    <submittedName>
        <fullName evidence="8">Uncharacterized protein</fullName>
    </submittedName>
</protein>
<evidence type="ECO:0000256" key="2">
    <source>
        <dbReference type="ARBA" id="ARBA00004496"/>
    </source>
</evidence>
<evidence type="ECO:0000256" key="3">
    <source>
        <dbReference type="ARBA" id="ARBA00022490"/>
    </source>
</evidence>
<dbReference type="PANTHER" id="PTHR15651">
    <property type="entry name" value="ARMADILLO REPEAT-CONTAINING PROTEIN 8"/>
    <property type="match status" value="1"/>
</dbReference>
<evidence type="ECO:0000256" key="1">
    <source>
        <dbReference type="ARBA" id="ARBA00004123"/>
    </source>
</evidence>
<keyword evidence="9" id="KW-1185">Reference proteome</keyword>
<dbReference type="AlphaFoldDB" id="A0A453HWW7"/>
<dbReference type="SUPFAM" id="SSF48371">
    <property type="entry name" value="ARM repeat"/>
    <property type="match status" value="1"/>
</dbReference>
<evidence type="ECO:0000256" key="4">
    <source>
        <dbReference type="ARBA" id="ARBA00022737"/>
    </source>
</evidence>
<dbReference type="GO" id="GO:0043161">
    <property type="term" value="P:proteasome-mediated ubiquitin-dependent protein catabolic process"/>
    <property type="evidence" value="ECO:0007669"/>
    <property type="project" value="TreeGrafter"/>
</dbReference>
<proteinExistence type="predicted"/>
<dbReference type="Proteomes" id="UP000015105">
    <property type="component" value="Chromosome 4D"/>
</dbReference>
<dbReference type="Gramene" id="AET4Gv20333100.2">
    <property type="protein sequence ID" value="AET4Gv20333100.2"/>
    <property type="gene ID" value="AET4Gv20333100"/>
</dbReference>
<keyword evidence="3" id="KW-0963">Cytoplasm</keyword>
<dbReference type="InterPro" id="IPR011989">
    <property type="entry name" value="ARM-like"/>
</dbReference>
<dbReference type="EnsemblPlants" id="AET4Gv20333100.2">
    <property type="protein sequence ID" value="AET4Gv20333100.2"/>
    <property type="gene ID" value="AET4Gv20333100"/>
</dbReference>
<evidence type="ECO:0000256" key="7">
    <source>
        <dbReference type="SAM" id="MobiDB-lite"/>
    </source>
</evidence>
<name>A0A453HWW7_AEGTS</name>
<feature type="compositionally biased region" description="Gly residues" evidence="7">
    <location>
        <begin position="42"/>
        <end position="55"/>
    </location>
</feature>
<dbReference type="FunFam" id="1.25.10.10:FF:000803">
    <property type="entry name" value="Predicted protein"/>
    <property type="match status" value="1"/>
</dbReference>
<dbReference type="GO" id="GO:0034657">
    <property type="term" value="C:GID complex"/>
    <property type="evidence" value="ECO:0007669"/>
    <property type="project" value="TreeGrafter"/>
</dbReference>
<reference evidence="8" key="5">
    <citation type="journal article" date="2021" name="G3 (Bethesda)">
        <title>Aegilops tauschii genome assembly Aet v5.0 features greater sequence contiguity and improved annotation.</title>
        <authorList>
            <person name="Wang L."/>
            <person name="Zhu T."/>
            <person name="Rodriguez J.C."/>
            <person name="Deal K.R."/>
            <person name="Dubcovsky J."/>
            <person name="McGuire P.E."/>
            <person name="Lux T."/>
            <person name="Spannagl M."/>
            <person name="Mayer K.F.X."/>
            <person name="Baldrich P."/>
            <person name="Meyers B.C."/>
            <person name="Huo N."/>
            <person name="Gu Y.Q."/>
            <person name="Zhou H."/>
            <person name="Devos K.M."/>
            <person name="Bennetzen J.L."/>
            <person name="Unver T."/>
            <person name="Budak H."/>
            <person name="Gulick P.J."/>
            <person name="Galiba G."/>
            <person name="Kalapos B."/>
            <person name="Nelson D.R."/>
            <person name="Li P."/>
            <person name="You F.M."/>
            <person name="Luo M.C."/>
            <person name="Dvorak J."/>
        </authorList>
    </citation>
    <scope>NUCLEOTIDE SEQUENCE [LARGE SCALE GENOMIC DNA]</scope>
    <source>
        <strain evidence="8">cv. AL8/78</strain>
    </source>
</reference>
<dbReference type="STRING" id="200361.A0A453HWW7"/>
<reference evidence="8" key="3">
    <citation type="journal article" date="2017" name="Nature">
        <title>Genome sequence of the progenitor of the wheat D genome Aegilops tauschii.</title>
        <authorList>
            <person name="Luo M.C."/>
            <person name="Gu Y.Q."/>
            <person name="Puiu D."/>
            <person name="Wang H."/>
            <person name="Twardziok S.O."/>
            <person name="Deal K.R."/>
            <person name="Huo N."/>
            <person name="Zhu T."/>
            <person name="Wang L."/>
            <person name="Wang Y."/>
            <person name="McGuire P.E."/>
            <person name="Liu S."/>
            <person name="Long H."/>
            <person name="Ramasamy R.K."/>
            <person name="Rodriguez J.C."/>
            <person name="Van S.L."/>
            <person name="Yuan L."/>
            <person name="Wang Z."/>
            <person name="Xia Z."/>
            <person name="Xiao L."/>
            <person name="Anderson O.D."/>
            <person name="Ouyang S."/>
            <person name="Liang Y."/>
            <person name="Zimin A.V."/>
            <person name="Pertea G."/>
            <person name="Qi P."/>
            <person name="Bennetzen J.L."/>
            <person name="Dai X."/>
            <person name="Dawson M.W."/>
            <person name="Muller H.G."/>
            <person name="Kugler K."/>
            <person name="Rivarola-Duarte L."/>
            <person name="Spannagl M."/>
            <person name="Mayer K.F.X."/>
            <person name="Lu F.H."/>
            <person name="Bevan M.W."/>
            <person name="Leroy P."/>
            <person name="Li P."/>
            <person name="You F.M."/>
            <person name="Sun Q."/>
            <person name="Liu Z."/>
            <person name="Lyons E."/>
            <person name="Wicker T."/>
            <person name="Salzberg S.L."/>
            <person name="Devos K.M."/>
            <person name="Dvorak J."/>
        </authorList>
    </citation>
    <scope>NUCLEOTIDE SEQUENCE [LARGE SCALE GENOMIC DNA]</scope>
    <source>
        <strain evidence="8">cv. AL8/78</strain>
    </source>
</reference>
<dbReference type="PANTHER" id="PTHR15651:SF7">
    <property type="entry name" value="ARMADILLO REPEAT-CONTAINING PROTEIN 8"/>
    <property type="match status" value="1"/>
</dbReference>
<dbReference type="PROSITE" id="PS50176">
    <property type="entry name" value="ARM_REPEAT"/>
    <property type="match status" value="1"/>
</dbReference>
<keyword evidence="5" id="KW-0539">Nucleus</keyword>
<sequence length="718" mass="76599">MPATASGGARAEEAASAPSVCSSAPFCMGTRPEELAARLAAGGPGGVGGPGAGRGEGGEGEHERVLALREIKNQIIGNRTKKLLYLRLGAVPAVVAALAEPGASPAALVQAAAAAGSFACGVDDGARAVLAAGAVGHLTRLLAHPDDKVVDACARALRMIYQSKQAPTFDVNNEKNMDFLLSLLDSENENVTELAANIISYSCNSNTEQLALCGAGVPQKLVSLFGGSMNLRDACLESMTAVIRNNWEVASRFASMDHGKAFRSIVALIHDRSPRTRLLACLCLIALGHASPCHFPDRQIKTKLILVLLELIEEPGHVGDEAPLALTTLIKDSVELQKQAFSTNAVAKLSNHLLANTLETRRAVTILLALAELCSKQEESRSQLMSGQVSTLILDALKHDCVDIRIAACSCLKNISRSSKVRIMLLYISTFCVHPNDSINVVNLQVLSAGRLSCDTVIAPLVQLLYDSSTSVQIAALGAICNIAVNLTPRKSVLLHSGVVSQLVHLSKSMDPTLRLKSVLALRNIMFLMNPKDKDLILKELTVSTLSSLICDSEHSVQEQTLALVQNLLDGYVGSVNYVIGEDGMVINAISRQLNSASATGVCIQGMLVLANMAAGNELNKEAVMDVTVPHRADRIKPSFVVNFLQSKDKQLRVATLWCILNLIYPNSESSSTRVARLQNAGVISQVKNMINDPCLDCKLRVRMVLEHCLDNAAAGFM</sequence>
<organism evidence="8 9">
    <name type="scientific">Aegilops tauschii subsp. strangulata</name>
    <name type="common">Goatgrass</name>
    <dbReference type="NCBI Taxonomy" id="200361"/>
    <lineage>
        <taxon>Eukaryota</taxon>
        <taxon>Viridiplantae</taxon>
        <taxon>Streptophyta</taxon>
        <taxon>Embryophyta</taxon>
        <taxon>Tracheophyta</taxon>
        <taxon>Spermatophyta</taxon>
        <taxon>Magnoliopsida</taxon>
        <taxon>Liliopsida</taxon>
        <taxon>Poales</taxon>
        <taxon>Poaceae</taxon>
        <taxon>BOP clade</taxon>
        <taxon>Pooideae</taxon>
        <taxon>Triticodae</taxon>
        <taxon>Triticeae</taxon>
        <taxon>Triticinae</taxon>
        <taxon>Aegilops</taxon>
    </lineage>
</organism>
<evidence type="ECO:0000256" key="5">
    <source>
        <dbReference type="ARBA" id="ARBA00023242"/>
    </source>
</evidence>
<feature type="repeat" description="ARM" evidence="6">
    <location>
        <begin position="456"/>
        <end position="498"/>
    </location>
</feature>
<reference evidence="9" key="2">
    <citation type="journal article" date="2017" name="Nat. Plants">
        <title>The Aegilops tauschii genome reveals multiple impacts of transposons.</title>
        <authorList>
            <person name="Zhao G."/>
            <person name="Zou C."/>
            <person name="Li K."/>
            <person name="Wang K."/>
            <person name="Li T."/>
            <person name="Gao L."/>
            <person name="Zhang X."/>
            <person name="Wang H."/>
            <person name="Yang Z."/>
            <person name="Liu X."/>
            <person name="Jiang W."/>
            <person name="Mao L."/>
            <person name="Kong X."/>
            <person name="Jiao Y."/>
            <person name="Jia J."/>
        </authorList>
    </citation>
    <scope>NUCLEOTIDE SEQUENCE [LARGE SCALE GENOMIC DNA]</scope>
    <source>
        <strain evidence="9">cv. AL8/78</strain>
    </source>
</reference>
<evidence type="ECO:0000313" key="9">
    <source>
        <dbReference type="Proteomes" id="UP000015105"/>
    </source>
</evidence>
<dbReference type="InterPro" id="IPR000225">
    <property type="entry name" value="Armadillo"/>
</dbReference>
<accession>A0A453HWW7</accession>
<dbReference type="InterPro" id="IPR016024">
    <property type="entry name" value="ARM-type_fold"/>
</dbReference>
<keyword evidence="4" id="KW-0677">Repeat</keyword>
<dbReference type="GO" id="GO:0005737">
    <property type="term" value="C:cytoplasm"/>
    <property type="evidence" value="ECO:0007669"/>
    <property type="project" value="UniProtKB-SubCell"/>
</dbReference>